<organism evidence="3 4">
    <name type="scientific">Aurantimonas marianensis</name>
    <dbReference type="NCBI Taxonomy" id="2920428"/>
    <lineage>
        <taxon>Bacteria</taxon>
        <taxon>Pseudomonadati</taxon>
        <taxon>Pseudomonadota</taxon>
        <taxon>Alphaproteobacteria</taxon>
        <taxon>Hyphomicrobiales</taxon>
        <taxon>Aurantimonadaceae</taxon>
        <taxon>Aurantimonas</taxon>
    </lineage>
</organism>
<name>A0A9X2KEF9_9HYPH</name>
<feature type="transmembrane region" description="Helical" evidence="1">
    <location>
        <begin position="12"/>
        <end position="34"/>
    </location>
</feature>
<feature type="transmembrane region" description="Helical" evidence="1">
    <location>
        <begin position="226"/>
        <end position="247"/>
    </location>
</feature>
<dbReference type="InterPro" id="IPR012429">
    <property type="entry name" value="HGSNAT_cat"/>
</dbReference>
<proteinExistence type="predicted"/>
<protein>
    <submittedName>
        <fullName evidence="3">DUF1624 domain-containing protein</fullName>
    </submittedName>
</protein>
<keyword evidence="1" id="KW-0812">Transmembrane</keyword>
<evidence type="ECO:0000313" key="3">
    <source>
        <dbReference type="EMBL" id="MCP3054624.1"/>
    </source>
</evidence>
<dbReference type="EMBL" id="JALHBS010000032">
    <property type="protein sequence ID" value="MCP3054624.1"/>
    <property type="molecule type" value="Genomic_DNA"/>
</dbReference>
<comment type="caution">
    <text evidence="3">The sequence shown here is derived from an EMBL/GenBank/DDBJ whole genome shotgun (WGS) entry which is preliminary data.</text>
</comment>
<feature type="domain" description="Heparan-alpha-glucosaminide N-acetyltransferase catalytic" evidence="2">
    <location>
        <begin position="12"/>
        <end position="234"/>
    </location>
</feature>
<keyword evidence="4" id="KW-1185">Reference proteome</keyword>
<accession>A0A9X2KEF9</accession>
<feature type="transmembrane region" description="Helical" evidence="1">
    <location>
        <begin position="85"/>
        <end position="104"/>
    </location>
</feature>
<feature type="transmembrane region" description="Helical" evidence="1">
    <location>
        <begin position="54"/>
        <end position="73"/>
    </location>
</feature>
<feature type="transmembrane region" description="Helical" evidence="1">
    <location>
        <begin position="176"/>
        <end position="197"/>
    </location>
</feature>
<evidence type="ECO:0000259" key="2">
    <source>
        <dbReference type="Pfam" id="PF07786"/>
    </source>
</evidence>
<keyword evidence="1" id="KW-0472">Membrane</keyword>
<dbReference type="AlphaFoldDB" id="A0A9X2KEF9"/>
<gene>
    <name evidence="3" type="ORF">MJ956_05625</name>
</gene>
<evidence type="ECO:0000256" key="1">
    <source>
        <dbReference type="SAM" id="Phobius"/>
    </source>
</evidence>
<keyword evidence="1" id="KW-1133">Transmembrane helix</keyword>
<dbReference type="Proteomes" id="UP001155220">
    <property type="component" value="Unassembled WGS sequence"/>
</dbReference>
<reference evidence="3" key="1">
    <citation type="submission" date="2022-03" db="EMBL/GenBank/DDBJ databases">
        <title>Aurantimonas Liuensis sp. Nov., isolated from the hadal seawater of the Mariana Trench.</title>
        <authorList>
            <person name="Liu R."/>
        </authorList>
    </citation>
    <scope>NUCLEOTIDE SEQUENCE</scope>
    <source>
        <strain evidence="3">LRZ36</strain>
    </source>
</reference>
<feature type="transmembrane region" description="Helical" evidence="1">
    <location>
        <begin position="135"/>
        <end position="156"/>
    </location>
</feature>
<evidence type="ECO:0000313" key="4">
    <source>
        <dbReference type="Proteomes" id="UP001155220"/>
    </source>
</evidence>
<sequence>MSQSVNPTSRGRIEVIDIARAVALFAMAIYHFAWDLEFFNYVERGLTGSGGWRIFARTIASSFLFLVGVSLVLAHGRAIRWRPFLVRLAQVAAGAAAITIVTLFVTPNSFVFFGILQLIAVASVLGLLFIRLPWLVTAFAAAVTLALPLLISHPVFDPKWLAWIGFFETPPFSNDFIPIFPFFGAVLAGIASARFALVHGVFDRLRGWNPALRPMWPLGVLGRHALLFYLLHQPILFGVVFVFSLAAPADKQAVFRADCQRACLAERDGAFCERYCGCAERELRAEGLFDALMGGGPDETQMTRIREITNQCSFEQAK</sequence>
<feature type="transmembrane region" description="Helical" evidence="1">
    <location>
        <begin position="110"/>
        <end position="130"/>
    </location>
</feature>
<dbReference type="Pfam" id="PF07786">
    <property type="entry name" value="HGSNAT_cat"/>
    <property type="match status" value="1"/>
</dbReference>